<sequence>MYEAVYATPGGETTVARYAHAAARYGYDGVVVRATSAPDEGYREAYRRVRERFGTDVVDGVEVVADTPESAAGAVGSQRGSRTLLLVRGGTNRLNRFAVEQARVDVLTRPFDGNDGDGDVNHVLVKAARDNGVRIEFGLGPVLRLDGGRRVKALRKLRKLRELVEAYDAPYVVSATPRSHLQLRAPRELDALGEVLGFEAGAMKEGLREWGRLTERNRHRLSESFIAPGVERGRYEEDA</sequence>
<accession>A0A2I8VHN2</accession>
<dbReference type="GO" id="GO:0001682">
    <property type="term" value="P:tRNA 5'-leader removal"/>
    <property type="evidence" value="ECO:0007669"/>
    <property type="project" value="UniProtKB-UniRule"/>
</dbReference>
<dbReference type="EMBL" id="CP026309">
    <property type="protein sequence ID" value="AUV81443.1"/>
    <property type="molecule type" value="Genomic_DNA"/>
</dbReference>
<organism evidence="7 8">
    <name type="scientific">Salinigranum rubrum</name>
    <dbReference type="NCBI Taxonomy" id="755307"/>
    <lineage>
        <taxon>Archaea</taxon>
        <taxon>Methanobacteriati</taxon>
        <taxon>Methanobacteriota</taxon>
        <taxon>Stenosarchaea group</taxon>
        <taxon>Halobacteria</taxon>
        <taxon>Halobacteriales</taxon>
        <taxon>Haloferacaceae</taxon>
        <taxon>Salinigranum</taxon>
    </lineage>
</organism>
<protein>
    <recommendedName>
        <fullName evidence="6">Ribonuclease P protein component 3</fullName>
        <shortName evidence="6">RNase P component 3</shortName>
        <ecNumber evidence="6">3.1.26.5</ecNumber>
    </recommendedName>
    <alternativeName>
        <fullName evidence="6">Rpp30</fullName>
    </alternativeName>
</protein>
<evidence type="ECO:0000256" key="1">
    <source>
        <dbReference type="ARBA" id="ARBA00022490"/>
    </source>
</evidence>
<dbReference type="RefSeq" id="WP_103425131.1">
    <property type="nucleotide sequence ID" value="NZ_CP026309.1"/>
</dbReference>
<name>A0A2I8VHN2_9EURY</name>
<dbReference type="EC" id="3.1.26.5" evidence="6"/>
<dbReference type="InterPro" id="IPR016195">
    <property type="entry name" value="Pol/histidinol_Pase-like"/>
</dbReference>
<evidence type="ECO:0000313" key="8">
    <source>
        <dbReference type="Proteomes" id="UP000236584"/>
    </source>
</evidence>
<keyword evidence="5 6" id="KW-0378">Hydrolase</keyword>
<dbReference type="SUPFAM" id="SSF89550">
    <property type="entry name" value="PHP domain-like"/>
    <property type="match status" value="1"/>
</dbReference>
<comment type="similarity">
    <text evidence="6">Belongs to the eukaryotic/archaeal RNase P protein component 3 family.</text>
</comment>
<evidence type="ECO:0000313" key="7">
    <source>
        <dbReference type="EMBL" id="AUV81443.1"/>
    </source>
</evidence>
<keyword evidence="2 6" id="KW-0819">tRNA processing</keyword>
<keyword evidence="3 6" id="KW-0540">Nuclease</keyword>
<evidence type="ECO:0000256" key="5">
    <source>
        <dbReference type="ARBA" id="ARBA00022801"/>
    </source>
</evidence>
<evidence type="ECO:0000256" key="6">
    <source>
        <dbReference type="HAMAP-Rule" id="MF_00756"/>
    </source>
</evidence>
<comment type="subunit">
    <text evidence="6">Consists of a catalytic RNA component and at least 4-5 protein subunits.</text>
</comment>
<gene>
    <name evidence="6" type="primary">rnp3</name>
    <name evidence="7" type="ORF">C2R22_07060</name>
</gene>
<dbReference type="Pfam" id="PF01876">
    <property type="entry name" value="RNase_P_p30"/>
    <property type="match status" value="1"/>
</dbReference>
<comment type="function">
    <text evidence="6">Part of ribonuclease P, a protein complex that generates mature tRNA molecules by cleaving their 5'-ends.</text>
</comment>
<dbReference type="GO" id="GO:0030677">
    <property type="term" value="C:ribonuclease P complex"/>
    <property type="evidence" value="ECO:0007669"/>
    <property type="project" value="UniProtKB-UniRule"/>
</dbReference>
<dbReference type="GO" id="GO:0004526">
    <property type="term" value="F:ribonuclease P activity"/>
    <property type="evidence" value="ECO:0007669"/>
    <property type="project" value="UniProtKB-UniRule"/>
</dbReference>
<comment type="subcellular location">
    <subcellularLocation>
        <location evidence="6">Cytoplasm</location>
    </subcellularLocation>
</comment>
<evidence type="ECO:0000256" key="2">
    <source>
        <dbReference type="ARBA" id="ARBA00022694"/>
    </source>
</evidence>
<dbReference type="AlphaFoldDB" id="A0A2I8VHN2"/>
<dbReference type="Gene3D" id="3.20.20.140">
    <property type="entry name" value="Metal-dependent hydrolases"/>
    <property type="match status" value="1"/>
</dbReference>
<keyword evidence="1 6" id="KW-0963">Cytoplasm</keyword>
<dbReference type="HAMAP" id="MF_00756">
    <property type="entry name" value="RNase_P_3"/>
    <property type="match status" value="1"/>
</dbReference>
<evidence type="ECO:0000256" key="4">
    <source>
        <dbReference type="ARBA" id="ARBA00022759"/>
    </source>
</evidence>
<proteinExistence type="inferred from homology"/>
<dbReference type="GO" id="GO:0005737">
    <property type="term" value="C:cytoplasm"/>
    <property type="evidence" value="ECO:0007669"/>
    <property type="project" value="UniProtKB-SubCell"/>
</dbReference>
<evidence type="ECO:0000256" key="3">
    <source>
        <dbReference type="ARBA" id="ARBA00022722"/>
    </source>
</evidence>
<reference evidence="7 8" key="1">
    <citation type="submission" date="2018-01" db="EMBL/GenBank/DDBJ databases">
        <title>Complete genome sequence of Salinigranum rubrum GX10T, an extremely halophilic archaeon isolated from a marine solar saltern.</title>
        <authorList>
            <person name="Han S."/>
        </authorList>
    </citation>
    <scope>NUCLEOTIDE SEQUENCE [LARGE SCALE GENOMIC DNA]</scope>
    <source>
        <strain evidence="7 8">GX10</strain>
    </source>
</reference>
<keyword evidence="8" id="KW-1185">Reference proteome</keyword>
<dbReference type="InterPro" id="IPR023539">
    <property type="entry name" value="RNase_P_comp-3_arc"/>
</dbReference>
<dbReference type="GeneID" id="35591836"/>
<keyword evidence="4 6" id="KW-0255">Endonuclease</keyword>
<dbReference type="KEGG" id="srub:C2R22_07060"/>
<dbReference type="Proteomes" id="UP000236584">
    <property type="component" value="Chromosome"/>
</dbReference>
<dbReference type="OrthoDB" id="85765at2157"/>
<comment type="catalytic activity">
    <reaction evidence="6">
        <text>Endonucleolytic cleavage of RNA, removing 5'-extranucleotides from tRNA precursor.</text>
        <dbReference type="EC" id="3.1.26.5"/>
    </reaction>
</comment>
<dbReference type="InterPro" id="IPR002738">
    <property type="entry name" value="RNase_P_p30"/>
</dbReference>